<reference evidence="10 11" key="1">
    <citation type="submission" date="2016-09" db="EMBL/GenBank/DDBJ databases">
        <title>Complete genome sequence of Actinomyces hongkongensis HKU8.</title>
        <authorList>
            <person name="Gao Y.-X."/>
            <person name="Zhou Y.-Y."/>
            <person name="Xie Y."/>
            <person name="Wang M."/>
            <person name="Wang S.-J."/>
            <person name="Shen S.-G."/>
        </authorList>
    </citation>
    <scope>NUCLEOTIDE SEQUENCE [LARGE SCALE GENOMIC DNA]</scope>
    <source>
        <strain evidence="10 11">HKU8</strain>
    </source>
</reference>
<sequence length="237" mass="25087">MNAVAHLAVLPAGKGDPTWLDNPALTTQFLPAIWETLFMVGLSTLCSVIIGMGIGLLLVQTGKNGLTPNKPVYQGVSVVVNVIRSLPFIIGIIMLIPLTKALVGKSSGSMATVVPLIILSAPFFARLVETNLLAVDHGKIEAAQMMGASNRQIRWGVLVREALPSLVQSITTLAITLIGYSAMAGAVGGGGLGQMAISYGYNRWQDDVMISTVLAIIMIVQVIQMIGDAISRLVDHR</sequence>
<dbReference type="InterPro" id="IPR035906">
    <property type="entry name" value="MetI-like_sf"/>
</dbReference>
<dbReference type="OrthoDB" id="9793490at2"/>
<comment type="subcellular location">
    <subcellularLocation>
        <location evidence="1 8">Cell membrane</location>
        <topology evidence="1 8">Multi-pass membrane protein</topology>
    </subcellularLocation>
</comment>
<dbReference type="RefSeq" id="WP_009744238.1">
    <property type="nucleotide sequence ID" value="NZ_CP017298.1"/>
</dbReference>
<keyword evidence="11" id="KW-1185">Reference proteome</keyword>
<proteinExistence type="inferred from homology"/>
<dbReference type="InterPro" id="IPR000515">
    <property type="entry name" value="MetI-like"/>
</dbReference>
<evidence type="ECO:0000256" key="6">
    <source>
        <dbReference type="ARBA" id="ARBA00022989"/>
    </source>
</evidence>
<dbReference type="KEGG" id="phon:BH719_07590"/>
<dbReference type="Gene3D" id="1.10.3720.10">
    <property type="entry name" value="MetI-like"/>
    <property type="match status" value="1"/>
</dbReference>
<dbReference type="PANTHER" id="PTHR30450:SF1">
    <property type="entry name" value="D-METHIONINE TRANSPORT SYSTEM PERMEASE PROTEIN METI-RELATED"/>
    <property type="match status" value="1"/>
</dbReference>
<dbReference type="STRING" id="178339.BH719_07590"/>
<comment type="similarity">
    <text evidence="2">Belongs to the binding-protein-dependent transport system permease family. CysTW subfamily.</text>
</comment>
<keyword evidence="6 8" id="KW-1133">Transmembrane helix</keyword>
<evidence type="ECO:0000313" key="10">
    <source>
        <dbReference type="EMBL" id="AOS47720.1"/>
    </source>
</evidence>
<organism evidence="10 11">
    <name type="scientific">Pauljensenia hongkongensis</name>
    <dbReference type="NCBI Taxonomy" id="178339"/>
    <lineage>
        <taxon>Bacteria</taxon>
        <taxon>Bacillati</taxon>
        <taxon>Actinomycetota</taxon>
        <taxon>Actinomycetes</taxon>
        <taxon>Actinomycetales</taxon>
        <taxon>Actinomycetaceae</taxon>
        <taxon>Pauljensenia</taxon>
    </lineage>
</organism>
<dbReference type="InterPro" id="IPR051322">
    <property type="entry name" value="AA_ABC_Transporter_Permease"/>
</dbReference>
<feature type="transmembrane region" description="Helical" evidence="8">
    <location>
        <begin position="208"/>
        <end position="227"/>
    </location>
</feature>
<accession>A0A1D8B3K8</accession>
<dbReference type="SUPFAM" id="SSF161098">
    <property type="entry name" value="MetI-like"/>
    <property type="match status" value="1"/>
</dbReference>
<feature type="transmembrane region" description="Helical" evidence="8">
    <location>
        <begin position="108"/>
        <end position="128"/>
    </location>
</feature>
<dbReference type="Proteomes" id="UP000095214">
    <property type="component" value="Chromosome"/>
</dbReference>
<evidence type="ECO:0000256" key="8">
    <source>
        <dbReference type="RuleBase" id="RU363032"/>
    </source>
</evidence>
<name>A0A1D8B3K8_9ACTO</name>
<dbReference type="Pfam" id="PF00528">
    <property type="entry name" value="BPD_transp_1"/>
    <property type="match status" value="1"/>
</dbReference>
<evidence type="ECO:0000256" key="7">
    <source>
        <dbReference type="ARBA" id="ARBA00023136"/>
    </source>
</evidence>
<protein>
    <submittedName>
        <fullName evidence="10">Metal ABC transporter permease</fullName>
    </submittedName>
</protein>
<dbReference type="FunFam" id="1.10.3720.10:FF:000002">
    <property type="entry name" value="D-methionine ABC transporter permease MetI"/>
    <property type="match status" value="1"/>
</dbReference>
<keyword evidence="5 8" id="KW-0812">Transmembrane</keyword>
<gene>
    <name evidence="10" type="ORF">BH719_07590</name>
</gene>
<evidence type="ECO:0000313" key="11">
    <source>
        <dbReference type="Proteomes" id="UP000095214"/>
    </source>
</evidence>
<dbReference type="GO" id="GO:0005886">
    <property type="term" value="C:plasma membrane"/>
    <property type="evidence" value="ECO:0007669"/>
    <property type="project" value="UniProtKB-SubCell"/>
</dbReference>
<dbReference type="CDD" id="cd06261">
    <property type="entry name" value="TM_PBP2"/>
    <property type="match status" value="1"/>
</dbReference>
<evidence type="ECO:0000256" key="2">
    <source>
        <dbReference type="ARBA" id="ARBA00007069"/>
    </source>
</evidence>
<evidence type="ECO:0000256" key="4">
    <source>
        <dbReference type="ARBA" id="ARBA00022475"/>
    </source>
</evidence>
<dbReference type="AlphaFoldDB" id="A0A1D8B3K8"/>
<keyword evidence="7 8" id="KW-0472">Membrane</keyword>
<feature type="transmembrane region" description="Helical" evidence="8">
    <location>
        <begin position="71"/>
        <end position="96"/>
    </location>
</feature>
<dbReference type="EMBL" id="CP017298">
    <property type="protein sequence ID" value="AOS47720.1"/>
    <property type="molecule type" value="Genomic_DNA"/>
</dbReference>
<evidence type="ECO:0000256" key="1">
    <source>
        <dbReference type="ARBA" id="ARBA00004651"/>
    </source>
</evidence>
<dbReference type="PANTHER" id="PTHR30450">
    <property type="entry name" value="ABC TRANSPORTER PERMEASE"/>
    <property type="match status" value="1"/>
</dbReference>
<keyword evidence="4" id="KW-1003">Cell membrane</keyword>
<keyword evidence="3 8" id="KW-0813">Transport</keyword>
<evidence type="ECO:0000256" key="5">
    <source>
        <dbReference type="ARBA" id="ARBA00022692"/>
    </source>
</evidence>
<dbReference type="PROSITE" id="PS50928">
    <property type="entry name" value="ABC_TM1"/>
    <property type="match status" value="1"/>
</dbReference>
<evidence type="ECO:0000259" key="9">
    <source>
        <dbReference type="PROSITE" id="PS50928"/>
    </source>
</evidence>
<evidence type="ECO:0000256" key="3">
    <source>
        <dbReference type="ARBA" id="ARBA00022448"/>
    </source>
</evidence>
<feature type="transmembrane region" description="Helical" evidence="8">
    <location>
        <begin position="39"/>
        <end position="59"/>
    </location>
</feature>
<dbReference type="GO" id="GO:0048473">
    <property type="term" value="P:D-methionine transmembrane transport"/>
    <property type="evidence" value="ECO:0007669"/>
    <property type="project" value="TreeGrafter"/>
</dbReference>
<feature type="domain" description="ABC transmembrane type-1" evidence="9">
    <location>
        <begin position="33"/>
        <end position="227"/>
    </location>
</feature>